<keyword evidence="1" id="KW-0328">Glycosyltransferase</keyword>
<evidence type="ECO:0000256" key="3">
    <source>
        <dbReference type="ARBA" id="ARBA00022723"/>
    </source>
</evidence>
<accession>A0A379B404</accession>
<dbReference type="Gene3D" id="3.90.550.10">
    <property type="entry name" value="Spore Coat Polysaccharide Biosynthesis Protein SpsA, Chain A"/>
    <property type="match status" value="1"/>
</dbReference>
<keyword evidence="2 4" id="KW-0808">Transferase</keyword>
<evidence type="ECO:0000313" key="5">
    <source>
        <dbReference type="Proteomes" id="UP000254280"/>
    </source>
</evidence>
<evidence type="ECO:0000256" key="1">
    <source>
        <dbReference type="ARBA" id="ARBA00022676"/>
    </source>
</evidence>
<reference evidence="4 5" key="1">
    <citation type="submission" date="2018-06" db="EMBL/GenBank/DDBJ databases">
        <authorList>
            <consortium name="Pathogen Informatics"/>
            <person name="Doyle S."/>
        </authorList>
    </citation>
    <scope>NUCLEOTIDE SEQUENCE [LARGE SCALE GENOMIC DNA]</scope>
    <source>
        <strain evidence="4 5">NCTC10699</strain>
    </source>
</reference>
<protein>
    <submittedName>
        <fullName evidence="4">Glycosyl transferase, family 8 protein</fullName>
    </submittedName>
</protein>
<keyword evidence="5" id="KW-1185">Reference proteome</keyword>
<evidence type="ECO:0000313" key="4">
    <source>
        <dbReference type="EMBL" id="SUB33236.1"/>
    </source>
</evidence>
<sequence length="223" mass="26407">MTDLNAEIIPINITKDPLFSEKFVDAINKPAFYRYAVPNIPEERVLYLDSDIVVDDNIENMYFSDFGDNFALAVDDMCLNHLAPHAYFEFPDMKPYFNSGVLLINNKLWQQHNLKNILVDMTLEYSRMLYPDQDVLNIVLKGKWRALDKIYNYQVGIIHSGFETHDIVFAKYPQEITLNPPKIIHYTTPYKPWISHPYTVLLREKYWFYYKLSWNEIKAKHAI</sequence>
<dbReference type="CDD" id="cd04194">
    <property type="entry name" value="GT8_A4GalT_like"/>
    <property type="match status" value="1"/>
</dbReference>
<proteinExistence type="predicted"/>
<dbReference type="AlphaFoldDB" id="A0A379B404"/>
<dbReference type="SUPFAM" id="SSF53448">
    <property type="entry name" value="Nucleotide-diphospho-sugar transferases"/>
    <property type="match status" value="1"/>
</dbReference>
<dbReference type="PANTHER" id="PTHR13778">
    <property type="entry name" value="GLYCOSYLTRANSFERASE 8 DOMAIN-CONTAINING PROTEIN"/>
    <property type="match status" value="1"/>
</dbReference>
<dbReference type="Pfam" id="PF01501">
    <property type="entry name" value="Glyco_transf_8"/>
    <property type="match status" value="1"/>
</dbReference>
<dbReference type="InterPro" id="IPR002495">
    <property type="entry name" value="Glyco_trans_8"/>
</dbReference>
<dbReference type="InterPro" id="IPR050748">
    <property type="entry name" value="Glycosyltrans_8_dom-fam"/>
</dbReference>
<dbReference type="GO" id="GO:0046872">
    <property type="term" value="F:metal ion binding"/>
    <property type="evidence" value="ECO:0007669"/>
    <property type="project" value="UniProtKB-KW"/>
</dbReference>
<evidence type="ECO:0000256" key="2">
    <source>
        <dbReference type="ARBA" id="ARBA00022679"/>
    </source>
</evidence>
<dbReference type="EMBL" id="UGSS01000002">
    <property type="protein sequence ID" value="SUB33236.1"/>
    <property type="molecule type" value="Genomic_DNA"/>
</dbReference>
<keyword evidence="3" id="KW-0479">Metal-binding</keyword>
<dbReference type="PANTHER" id="PTHR13778:SF47">
    <property type="entry name" value="LIPOPOLYSACCHARIDE 1,3-GALACTOSYLTRANSFERASE"/>
    <property type="match status" value="1"/>
</dbReference>
<dbReference type="GO" id="GO:0016757">
    <property type="term" value="F:glycosyltransferase activity"/>
    <property type="evidence" value="ECO:0007669"/>
    <property type="project" value="UniProtKB-KW"/>
</dbReference>
<dbReference type="InterPro" id="IPR029044">
    <property type="entry name" value="Nucleotide-diphossugar_trans"/>
</dbReference>
<organism evidence="4 5">
    <name type="scientific">[Pasteurella] mairii</name>
    <dbReference type="NCBI Taxonomy" id="757"/>
    <lineage>
        <taxon>Bacteria</taxon>
        <taxon>Pseudomonadati</taxon>
        <taxon>Pseudomonadota</taxon>
        <taxon>Gammaproteobacteria</taxon>
        <taxon>Pasteurellales</taxon>
        <taxon>Pasteurellaceae</taxon>
    </lineage>
</organism>
<gene>
    <name evidence="4" type="primary">gspA_1</name>
    <name evidence="4" type="ORF">NCTC10699_00845</name>
</gene>
<dbReference type="Proteomes" id="UP000254280">
    <property type="component" value="Unassembled WGS sequence"/>
</dbReference>
<name>A0A379B404_9PAST</name>